<dbReference type="GO" id="GO:0051301">
    <property type="term" value="P:cell division"/>
    <property type="evidence" value="ECO:0007669"/>
    <property type="project" value="UniProtKB-KW"/>
</dbReference>
<proteinExistence type="inferred from homology"/>
<dbReference type="AlphaFoldDB" id="A9WS37"/>
<dbReference type="InterPro" id="IPR036291">
    <property type="entry name" value="NAD(P)-bd_dom_sf"/>
</dbReference>
<name>A9WS37_RENSM</name>
<comment type="similarity">
    <text evidence="1">Belongs to the NAD(P)-dependent epimerase/dehydratase family. SDR39U1 subfamily.</text>
</comment>
<protein>
    <submittedName>
        <fullName evidence="4">Cell division inhibitor</fullName>
    </submittedName>
</protein>
<evidence type="ECO:0000256" key="1">
    <source>
        <dbReference type="ARBA" id="ARBA00009353"/>
    </source>
</evidence>
<dbReference type="InterPro" id="IPR010099">
    <property type="entry name" value="SDR39U1"/>
</dbReference>
<organism evidence="4 5">
    <name type="scientific">Renibacterium salmoninarum (strain ATCC 33209 / DSM 20767 / JCM 11484 / NBRC 15589 / NCIMB 2235)</name>
    <dbReference type="NCBI Taxonomy" id="288705"/>
    <lineage>
        <taxon>Bacteria</taxon>
        <taxon>Bacillati</taxon>
        <taxon>Actinomycetota</taxon>
        <taxon>Actinomycetes</taxon>
        <taxon>Micrococcales</taxon>
        <taxon>Micrococcaceae</taxon>
        <taxon>Renibacterium</taxon>
    </lineage>
</organism>
<dbReference type="eggNOG" id="COG1090">
    <property type="taxonomic scope" value="Bacteria"/>
</dbReference>
<dbReference type="InterPro" id="IPR001509">
    <property type="entry name" value="Epimerase_deHydtase"/>
</dbReference>
<dbReference type="Proteomes" id="UP000002007">
    <property type="component" value="Chromosome"/>
</dbReference>
<dbReference type="PANTHER" id="PTHR11092:SF0">
    <property type="entry name" value="EPIMERASE FAMILY PROTEIN SDR39U1"/>
    <property type="match status" value="1"/>
</dbReference>
<evidence type="ECO:0000313" key="4">
    <source>
        <dbReference type="EMBL" id="ABY24166.1"/>
    </source>
</evidence>
<keyword evidence="5" id="KW-1185">Reference proteome</keyword>
<accession>A9WS37</accession>
<dbReference type="Pfam" id="PF08338">
    <property type="entry name" value="DUF1731"/>
    <property type="match status" value="1"/>
</dbReference>
<dbReference type="HOGENOM" id="CLU_047373_0_2_11"/>
<dbReference type="PANTHER" id="PTHR11092">
    <property type="entry name" value="SUGAR NUCLEOTIDE EPIMERASE RELATED"/>
    <property type="match status" value="1"/>
</dbReference>
<keyword evidence="4" id="KW-0132">Cell division</keyword>
<feature type="domain" description="DUF1731" evidence="3">
    <location>
        <begin position="252"/>
        <end position="298"/>
    </location>
</feature>
<dbReference type="STRING" id="288705.RSal33209_2440"/>
<dbReference type="Pfam" id="PF01370">
    <property type="entry name" value="Epimerase"/>
    <property type="match status" value="1"/>
</dbReference>
<dbReference type="InterPro" id="IPR013549">
    <property type="entry name" value="DUF1731"/>
</dbReference>
<dbReference type="KEGG" id="rsa:RSal33209_2440"/>
<evidence type="ECO:0000259" key="3">
    <source>
        <dbReference type="Pfam" id="PF08338"/>
    </source>
</evidence>
<evidence type="ECO:0000259" key="2">
    <source>
        <dbReference type="Pfam" id="PF01370"/>
    </source>
</evidence>
<sequence>MIQWSMRVLISGASGMIGTALTTALRNSGDEVRRLVRRTPQTAEEIAWDPAAGQLDPKVFDGVDAVVNLSGSLVIQPPRRWTRAFIEELYSSRLESTRTLVEAMQKADTPPPVFVSQSGKDFYGEGGEFDESSAQDHGTVLSDLCGQWEDAASQAPAETQTSFLRTGIVLGPKGGALGKLLIPLRLGVGGRLGSGKQFWPWIALPDHIAAIQFLLKNPVHGPVNMGAPQNATVSEIVSELGRALHRPTVIPVPSFLLKIGLGRAAEEVLLGSTTMRPGVLLTQGFEFKYPDLASAAAWVAEEIRHS</sequence>
<dbReference type="SUPFAM" id="SSF51735">
    <property type="entry name" value="NAD(P)-binding Rossmann-fold domains"/>
    <property type="match status" value="1"/>
</dbReference>
<keyword evidence="4" id="KW-0131">Cell cycle</keyword>
<dbReference type="Gene3D" id="3.40.50.720">
    <property type="entry name" value="NAD(P)-binding Rossmann-like Domain"/>
    <property type="match status" value="1"/>
</dbReference>
<dbReference type="NCBIfam" id="TIGR01777">
    <property type="entry name" value="yfcH"/>
    <property type="match status" value="1"/>
</dbReference>
<gene>
    <name evidence="4" type="ordered locus">RSal33209_2440</name>
</gene>
<reference evidence="5" key="1">
    <citation type="journal article" date="2008" name="J. Bacteriol.">
        <title>Genome sequence of the fish pathogen Renibacterium salmoninarum suggests reductive evolution away from an environmental Arthrobacter ancestor.</title>
        <authorList>
            <person name="Wiens G.D."/>
            <person name="Rockey D.D."/>
            <person name="Wu Z."/>
            <person name="Chang J."/>
            <person name="Levy R."/>
            <person name="Crane S."/>
            <person name="Chen D.S."/>
            <person name="Capri G.R."/>
            <person name="Burnett J.R."/>
            <person name="Sudheesh P.S."/>
            <person name="Schipma M.J."/>
            <person name="Burd H."/>
            <person name="Bhattacharyya A."/>
            <person name="Rhodes L.D."/>
            <person name="Kaul R."/>
            <person name="Strom M.S."/>
        </authorList>
    </citation>
    <scope>NUCLEOTIDE SEQUENCE [LARGE SCALE GENOMIC DNA]</scope>
    <source>
        <strain evidence="5">ATCC 33209 / DSM 20767 / JCM 11484 / NBRC 15589 / NCIMB 2235</strain>
    </source>
</reference>
<feature type="domain" description="NAD-dependent epimerase/dehydratase" evidence="2">
    <location>
        <begin position="8"/>
        <end position="222"/>
    </location>
</feature>
<evidence type="ECO:0000313" key="5">
    <source>
        <dbReference type="Proteomes" id="UP000002007"/>
    </source>
</evidence>
<dbReference type="EMBL" id="CP000910">
    <property type="protein sequence ID" value="ABY24166.1"/>
    <property type="molecule type" value="Genomic_DNA"/>
</dbReference>